<dbReference type="Proteomes" id="UP000187941">
    <property type="component" value="Chromosome"/>
</dbReference>
<evidence type="ECO:0008006" key="3">
    <source>
        <dbReference type="Google" id="ProtNLM"/>
    </source>
</evidence>
<reference evidence="1 2" key="1">
    <citation type="submission" date="2016-01" db="EMBL/GenBank/DDBJ databases">
        <authorList>
            <person name="Oliw E.H."/>
        </authorList>
    </citation>
    <scope>NUCLEOTIDE SEQUENCE [LARGE SCALE GENOMIC DNA]</scope>
    <source>
        <strain evidence="1 2">DY10</strain>
    </source>
</reference>
<gene>
    <name evidence="1" type="ORF">AWR27_21115</name>
</gene>
<dbReference type="SUPFAM" id="SSF53335">
    <property type="entry name" value="S-adenosyl-L-methionine-dependent methyltransferases"/>
    <property type="match status" value="1"/>
</dbReference>
<dbReference type="AlphaFoldDB" id="A0A1P9X1W2"/>
<dbReference type="STRING" id="1178516.AWR27_21115"/>
<dbReference type="InterPro" id="IPR029063">
    <property type="entry name" value="SAM-dependent_MTases_sf"/>
</dbReference>
<evidence type="ECO:0000313" key="2">
    <source>
        <dbReference type="Proteomes" id="UP000187941"/>
    </source>
</evidence>
<evidence type="ECO:0000313" key="1">
    <source>
        <dbReference type="EMBL" id="AQG81588.1"/>
    </source>
</evidence>
<dbReference type="Gene3D" id="3.40.50.150">
    <property type="entry name" value="Vaccinia Virus protein VP39"/>
    <property type="match status" value="1"/>
</dbReference>
<name>A0A1P9X1W2_9BACT</name>
<organism evidence="1 2">
    <name type="scientific">Spirosoma montaniterrae</name>
    <dbReference type="NCBI Taxonomy" id="1178516"/>
    <lineage>
        <taxon>Bacteria</taxon>
        <taxon>Pseudomonadati</taxon>
        <taxon>Bacteroidota</taxon>
        <taxon>Cytophagia</taxon>
        <taxon>Cytophagales</taxon>
        <taxon>Cytophagaceae</taxon>
        <taxon>Spirosoma</taxon>
    </lineage>
</organism>
<sequence length="214" mass="24585">MIWGLLFDRKGYLHQSGWLRSVRRMQAIDVTDCPIPWLSYPFIEFIEPRLNKFMNVYEYGSGNSTRWFAKRVGLIHAIEHSLDWYNTIKGNLPDNAILVYEPLELKADYHDMAFMDVNDETPYSLNIKTRNLLYDIVIVDGVNRNNCIANSIGCVSSNGVIIVDNLEYSGQMQAGLNLLKDAGFKRLEFWGLSPIVYTKTGTGLFYRPDNCLLI</sequence>
<accession>A0A1P9X1W2</accession>
<keyword evidence="2" id="KW-1185">Reference proteome</keyword>
<proteinExistence type="predicted"/>
<dbReference type="KEGG" id="smon:AWR27_21115"/>
<dbReference type="EMBL" id="CP014263">
    <property type="protein sequence ID" value="AQG81588.1"/>
    <property type="molecule type" value="Genomic_DNA"/>
</dbReference>
<protein>
    <recommendedName>
        <fullName evidence="3">FkbM family methyltransferase</fullName>
    </recommendedName>
</protein>